<evidence type="ECO:0000313" key="2">
    <source>
        <dbReference type="EMBL" id="TKB57422.1"/>
    </source>
</evidence>
<name>A0A4V5NZP8_9GAMM</name>
<organism evidence="2 3">
    <name type="scientific">Ferrimonas aestuarii</name>
    <dbReference type="NCBI Taxonomy" id="2569539"/>
    <lineage>
        <taxon>Bacteria</taxon>
        <taxon>Pseudomonadati</taxon>
        <taxon>Pseudomonadota</taxon>
        <taxon>Gammaproteobacteria</taxon>
        <taxon>Alteromonadales</taxon>
        <taxon>Ferrimonadaceae</taxon>
        <taxon>Ferrimonas</taxon>
    </lineage>
</organism>
<feature type="region of interest" description="Disordered" evidence="1">
    <location>
        <begin position="4169"/>
        <end position="4192"/>
    </location>
</feature>
<dbReference type="Proteomes" id="UP000305675">
    <property type="component" value="Unassembled WGS sequence"/>
</dbReference>
<comment type="caution">
    <text evidence="2">The sequence shown here is derived from an EMBL/GenBank/DDBJ whole genome shotgun (WGS) entry which is preliminary data.</text>
</comment>
<dbReference type="OrthoDB" id="5649378at2"/>
<protein>
    <submittedName>
        <fullName evidence="2">Retention module-containing protein</fullName>
    </submittedName>
</protein>
<proteinExistence type="predicted"/>
<evidence type="ECO:0000256" key="1">
    <source>
        <dbReference type="SAM" id="MobiDB-lite"/>
    </source>
</evidence>
<feature type="region of interest" description="Disordered" evidence="1">
    <location>
        <begin position="4885"/>
        <end position="4905"/>
    </location>
</feature>
<dbReference type="EMBL" id="SWCJ01000002">
    <property type="protein sequence ID" value="TKB57422.1"/>
    <property type="molecule type" value="Genomic_DNA"/>
</dbReference>
<dbReference type="NCBIfam" id="NF033682">
    <property type="entry name" value="retention_LapA"/>
    <property type="match status" value="1"/>
</dbReference>
<gene>
    <name evidence="2" type="ORF">FCL42_03875</name>
</gene>
<dbReference type="InterPro" id="IPR047777">
    <property type="entry name" value="LapA-like_RM"/>
</dbReference>
<keyword evidence="3" id="KW-1185">Reference proteome</keyword>
<sequence>MDPVIVKSVKGDAFAIDEKSKQLYPLAEGGVLTPGDKVLVPEGSKVLLYQGQEQEVEVNACEYCTIGEVIHPKPTQSSEAWMSTLFDSLQKALAEGKDPTEVLEPAESISDVGSHEHGEGAFIYAQREQTIASAGYDTAYANSDDLQQPFFGDLSQAIFDDSLTGYIIEGQAISGNVATLFSDNGFGFNALHRINGTPIESLEQPQSGEYQGWYLLPTEIGNLYIKPDGQFILDAPDNQDHSSLETLLRQFELQATDSSGQVQSLTVTLGVQEGSDATAALTQGVTSDDGQGDTVTILIERGSDELDLGSIAFDLPAILSQLNGLALSQNGVLIQPSLDLMDSTLTVRDQNGEALFQFELGVPTLDEGGNLNLPLSIRQLQPLDHQQQSDQFRFSIFVTAQDSDGDSVLAETQISVIDGQPSISDASGAVIETVGGATLTGNLLENSSFGADANGKLTEILGVELSSLTPIGSGPLADYVQIATEFGTLFVNQSGDFQVLVNDNLFHQLQDSVLQFSLPFIAEDGDGDAGEGTFRLSVEDGAAPTADSITFQSTDGGSQQTLNLTIERGSDALDMDAIGFDLDRTLTELAKLDLTSGGEALALENAEIRNGELLLLGQSGQPILGIKLNDAIAVEGDAILPITVTQYGPLDHVNNSDLISIPFFISASDSDHDQISIGALINVSDSKPINVEQTQSITEKEGGATLSGQLFTDGDLGADGAGGLVEIQGVDFGSLPVVDEGIYSGFSLMEFAQGDLFVDKLGNYHLEVRDNLDHGEVEQLIAFAIDFRFEDGDGDSALGTLTVNIQDGVGPSAESIELFTSDEGIGDFAQIRIARGSDQIDIDSIGFDVDAIMSAIASAGLSSTEAAITVDGISVVDDALVLSDSLGNVVFEFTLGQAEETAEGDWIQPISVSQLMAMKHDEGLDQLDFDIFISASDTDNDLISIPATIQVTDSGPTIVDSQNQITELAGGALVSGNLLDNSDFGADGAGGVISVNGVNLTVSSTISGGPFDGKVEIDVENGTLYVDGQGNYDYVADDNLNHGDPEVPLSIQVPFTATDSDGDSGQASLTLTVLDGAPPVASTSEFETFDAGAVDSQMITIARGSDQLNASSLGFDISSIQSDLASLNLTAGGVALDIDAISIDGNVMTIIDADNSPILTIALGEPLDNGGDLSVPVVVSQYQSLDHNVGSDQLLIPITLHISDTDNDTILLPLELTITDDGPTVNDSSIQLTEQAGVALVSGQLINDPQNATHYGADGSGQLTEFNGVALDTLSPVSGGNYDGYYEFNLPEGSLYVARDGQYHFEALDNLDHGDPQAPIVLNLPFVITDFDGDSDGGQLSITIHDGDGATSSAVSLETYDADTQVGVSSASATLQIQRGSDEVDLTSFQFDLISIASELAGMGLSSAGNAIDGSNLSLVGSTLTILDSDSNPVFELTLGTAVADGSGDASVPISINQLAALDHIGANSDSITIPIALSGSDIDNDPIALTANLTVNDDGPTIEDSSNQVTEAAGGSVVSGNLLDNSSFGGDGAGEVTKVNGVTLSLLTPIVGGAYDGKVEIDIENGTLYVDADGNYDFVADDNLNHGDPEVSLSVNVPFVARDSDYDYEGATLTLTVTDGAAPTAVTTDFTTSDVGSVDSQTVTVSRGSDALDPASLGFDLETIKSDLAALNLSSGGIPLDLNAIAVSGNTLSIADANNNPILTIKLGAASDNGGNLDIPVTVTQQGPLDHELSSDALSLPITLQISDSDNDVIALPLNLTITDSGPQVTDTNIELTEAEGGNSDSGYLFDVDVFGPDGAGQLTEFNGVALDTLSPISGGNYDGYYEFNLPEGSLYLALDGQYHFEALDNLDHGDPQAPIVLNLPFVIADFDGDSDGGQLSITIHDGDGATSSAVSLETYDADTQSGISSDSATLQIERGSDEVDLTSFQFDLISIASELAGMGLSSAGNAIDGSNLSLVGSTLTILDSDSNPVFELTLGTAVADGSGDASVPISINQLAPLDHIGASSDSIAIPIALSGSDTDNDPITLTANLTVNDDGPSISDSSNQVNEVAGGVVVSGNLLDNSNFGGDGAGEVTKVNGLTLSLLTPIVGGLFDGKVEIDIENGTLYVDADGNYDFVADDNLDHGNPETPLSVIVPFEANDSDGDIGNGNLTLTVTDGYAPTASQTSLAVDEADTQFDSQWLTISRGSDELLAGSLEFDEEATKQLLGQLNVSSGGEAIDTEATLVVGSMMTLFTESGVPIVQIQIGAPQSQPNGDLIASISTTLLAPLDHQSGDMLSLPIQLSARDTDNDSVSTIASIVITDAGVVASPIDLDSVVEGETTQIHNILSDSEFNMDGGQVFSVNGQELDASNLILDSTHPGFNMHRISTQYGEVWVDADGNYQYQANSGLDHGLQEQLQEAITVVVKDGDGDSSSMQLLQNVTDGSPPIFNASSSGLFAGQVDEQNGFAIQSQTLVFDPGSDPITRVELSAEQTILAFQQAFGNALPTAQGSAIDLNNVQLSPSGQSLKLFNQAGELVIEYQISQFSLQQDGSTSGELSAISHLGLDHLNSDLINLPVSVVAFDHDNDSVATTTSVVVVDASPQALDNSDSVIEGQVVTGNVIDNDKLGTDTAQIDAIRIAGFDLVPSQSGTVEYAISAGQTLTLETVRGSLSISSDGGWQLNADDNQLHPNDISLPISLDYRLLDSDGDNSNWAELTVSVNDGEVRQGGQSIDHSIREKDLDNNGSSTYPVTKTSSKTITDVGSDDLDLSTLSIVQDATELKAELESKLTSLGRAIEADITDTSVTLKIAGTNEIVATLEYQVVSGGNGPAVSMTSTLLAPLDHIKSADTAGGAVKERWGNIQFNLDLQILDIDGDPLQQPIAVTHNFKDGSKAGFSQGDIAELDEGGLDTSSEITASGTFTVKVNSDEVNPDSLRFYGSGHSAITSGGDAVVFSIDWSADPSGRILVGKVDGQLALKLTLDTLPDAGAGSEVSYSVTQYLPIDQDQDQLEAQFRIRYSDTDGDVTSKHIKVNLIDGAVDELTIGDTSHQLTEPNLGDSSVIIDDSQAGELGNLASLTLTTASDAISNIEFDYTSGQQLTGISHDGSAVHIFEVNGQWQAWSVEGGSEFNDRQTLIFTLESPSQLDSNLTIAPNSTASVPYQIEWHSFIDHNGSDSVVLVLPLKAQDSDGDSVTAAISLSILDGQDPQASTQNPSAQQEVNNGAQAVIAGTVVLTQGSDFVRYSIDTDALESNLAGVSSDGYPLSVIESGDDYLVRRLEDDGSYSEVMKVAFDGVGGYQMILMDNLDHTGGDIQFLLPILVADSDGDSVTLTPQISITDTDIQAADDDLGSLTEGQTASSVTGKNLLDNDQLGADADRAEIVLFRFDGNAFGAMSSFSQSLTTPLGDLSVLSDGSWQFVANNNLDHLTSDELTLSFDYLVQDGDGDQSWASVTLNLLDNEVSFSVDPAQGNEDNGDIALSLELNLGDLDQNESHQDLMIQLPPAGTGQLLLNGAVLVPEMVDGTEVVRILASDLTQTLVNGEAIVTIDGLVFRPDEHYSDFSADGPLNLAVSIDTTDDLNGTVSHSGNLAISVASVADAPNWIDTSIDTIEDPENFGASLFNSFSNSDGIYAELVDQDGSELLSYRFDSIPDGITLYLDGAEIVQGQELSAEDAQRVTALPDAHDAGVYTFGITAIATEQGNHAIHTHVSQTSAQVTVNVYPVVDDASTEFTRSGSSETEQLYKGDEDALIDIGNQISASSPDSDEHLFIRVQEVNTDGDNGEILYYSEGNWLSLTSLQSDNQPLPSGIEAEGDGFIIPAELLSNLAYLPDEDRSSATFDDVQIEFQAIARERTQDGLDPVAGFEESRGEVLTLTVNLRGEIDPTVLAETNGFTNEVDAQGQPTGRFLATSDEDMPLTFNISLSNADDDGSEYVNFLIRQLDPAFKLVDANGDEPDIYGFEPMTIDGQTVQVPVYQITQADMAAGTYQLTPPKDFAGDMELIITSRVIESDGRNGAFDNPLKVSFTPVIDTQDASFIISGQEAEVGDGGNLVSGGASIRMTNAWLSDRDGSETVQDASLQAPQGFAFYYQDNLITEIASVATLLSLTDGDEGITAFLQSGQLMLVPVIDNGGTLSIDPDSPSMTDGQSSVHIQIEISDQQNGYRNDASEPVELDIQVAWQGEVDGESVDGTGSDADENTRLTSPTTSAASAPFGVIELSEHIEFTSTDSDGSEVVEKYRISVPGQQGWTLEDELGNPLGVHVGNGVWLLEQGDLAGVRLIASQDGVFDIEVMAVVSDLGDQEVRSANFSVETSGTTPLGGNGIVGGYTGSVVTSVVDGSEDGVRSDGSPDPASLSGHINVEASGDADDVVVIRIEADELPDGASLLGPVIEVWNEQLEIEAYIIHQEDLGDVSVSLAEHQSGRVEIDLTVIITDPTSGRTRTEAGGELPQDTLVIELLPVADNLATFAISGTGTESENAQDNDTFALGLNLNLSDQDGSEQITTVSLTPQAGVTLFGDGLTLNNGVYQLIKGDSETDSEFAARIDSLTFRSEPGLHDNLNIRVEVAVLDSNNIGSDSLVSSRNLQIWVDPINNGAMLTSQDASGTEDGTITLSGLSAKLNDSDETLSLVLEGLPDESFLSAAGTPLNYNGDGIWQIPLDLLDADGNLPDITVLPPPDLSGEFEITLKAVSKEPTLSEFATDLSQFTLTIAPQADELIIDGDISASGNEGEQLYIDLNLSSSDRYFDESDTSETARLTFSLDPQSDSTLIAQDGEKPFVVYNGIQYPLSLVNGVWLVVLETEATNSQTILDEIGFNSGDGFGQGSLLVTAVALDKSEGVTTAQGAEVTRSIELDIAAQADMPTIDVAGEISALTGELIKLDVDVDLVNPDQDELSVRVSGLESGRLTDSEGNDVGDQQNDGSYLIDPDLLGSLYLSDAEAGEQTLDFTAISNINNTEISALDSIDVDIELSFNDLLEPENQNELDQLLASAAIELGELDENGLGSVTLVLPEDRDSDGDNRVTLEQVDYQSWGVAADDQTSLMQRFLQEYQAELDS</sequence>
<dbReference type="RefSeq" id="WP_136862068.1">
    <property type="nucleotide sequence ID" value="NZ_SWCJ01000002.1"/>
</dbReference>
<reference evidence="2 3" key="1">
    <citation type="submission" date="2019-04" db="EMBL/GenBank/DDBJ databases">
        <authorList>
            <person name="Hwang J.C."/>
        </authorList>
    </citation>
    <scope>NUCLEOTIDE SEQUENCE [LARGE SCALE GENOMIC DNA]</scope>
    <source>
        <strain evidence="2 3">IMCC35002</strain>
    </source>
</reference>
<accession>A0A4V5NZP8</accession>
<evidence type="ECO:0000313" key="3">
    <source>
        <dbReference type="Proteomes" id="UP000305675"/>
    </source>
</evidence>